<evidence type="ECO:0000313" key="1">
    <source>
        <dbReference type="EMBL" id="PSR78683.1"/>
    </source>
</evidence>
<name>A0A2T2ZWU3_9PEZI</name>
<gene>
    <name evidence="1" type="ORF">BD289DRAFT_443550</name>
</gene>
<proteinExistence type="predicted"/>
<evidence type="ECO:0000313" key="2">
    <source>
        <dbReference type="Proteomes" id="UP000241462"/>
    </source>
</evidence>
<accession>A0A2T2ZWU3</accession>
<keyword evidence="2" id="KW-1185">Reference proteome</keyword>
<organism evidence="1 2">
    <name type="scientific">Coniella lustricola</name>
    <dbReference type="NCBI Taxonomy" id="2025994"/>
    <lineage>
        <taxon>Eukaryota</taxon>
        <taxon>Fungi</taxon>
        <taxon>Dikarya</taxon>
        <taxon>Ascomycota</taxon>
        <taxon>Pezizomycotina</taxon>
        <taxon>Sordariomycetes</taxon>
        <taxon>Sordariomycetidae</taxon>
        <taxon>Diaporthales</taxon>
        <taxon>Schizoparmaceae</taxon>
        <taxon>Coniella</taxon>
    </lineage>
</organism>
<dbReference type="Proteomes" id="UP000241462">
    <property type="component" value="Unassembled WGS sequence"/>
</dbReference>
<dbReference type="EMBL" id="KZ678597">
    <property type="protein sequence ID" value="PSR78683.1"/>
    <property type="molecule type" value="Genomic_DNA"/>
</dbReference>
<dbReference type="AlphaFoldDB" id="A0A2T2ZWU3"/>
<sequence>MKTKIPIASTQSSTRCVEKSHQFEWNGVIAYDTWFARRTALVRRRPRAGRPVTVLCQGPTTKDRVIPRSPCRDSTHLDVHQTHVDPILGVPGCHNPSTVSTDTSSWLMMQCTTEDVQFVVPQNLDAHQILPYRTVADLECSLPLQPLHLSLSAFSLVNSWTIDH</sequence>
<reference evidence="1 2" key="1">
    <citation type="journal article" date="2018" name="Mycol. Prog.">
        <title>Coniella lustricola, a new species from submerged detritus.</title>
        <authorList>
            <person name="Raudabaugh D.B."/>
            <person name="Iturriaga T."/>
            <person name="Carver A."/>
            <person name="Mondo S."/>
            <person name="Pangilinan J."/>
            <person name="Lipzen A."/>
            <person name="He G."/>
            <person name="Amirebrahimi M."/>
            <person name="Grigoriev I.V."/>
            <person name="Miller A.N."/>
        </authorList>
    </citation>
    <scope>NUCLEOTIDE SEQUENCE [LARGE SCALE GENOMIC DNA]</scope>
    <source>
        <strain evidence="1 2">B22-T-1</strain>
    </source>
</reference>
<dbReference type="InParanoid" id="A0A2T2ZWU3"/>
<protein>
    <submittedName>
        <fullName evidence="1">Uncharacterized protein</fullName>
    </submittedName>
</protein>